<dbReference type="Proteomes" id="UP001177769">
    <property type="component" value="Chromosome"/>
</dbReference>
<gene>
    <name evidence="3" type="ORF">PFX98_20935</name>
</gene>
<evidence type="ECO:0000313" key="3">
    <source>
        <dbReference type="EMBL" id="WIT11336.1"/>
    </source>
</evidence>
<dbReference type="SUPFAM" id="SSF52266">
    <property type="entry name" value="SGNH hydrolase"/>
    <property type="match status" value="1"/>
</dbReference>
<sequence>MKTPDKASATKPAHARLISALLLLALLLLGLDLGRDLWRQRQQDLALASRLPPSADDWQLRKACPPLEAAPLRLLVLGQSNAGSHGEPTDPGRAGTIRLMTSRGCMLAQDPLPGTTGKGGSIWTALPAALQARGLARPVEFSALAVDATRVADWTRNGSPLRERLREHLQMLQQLQWQPDLLLWQQGEADAAAGTSAEDYRDGLRRLADSLRAAGINAPILLAQSSRCGQSLAEYTRQARLSLIAEDERFLPGPDTDSLGPDLRDGPCHFNARGLNEAATAWAGAVMAPVAGSSGQAFSNTRPRPASAAAR</sequence>
<dbReference type="InterPro" id="IPR036514">
    <property type="entry name" value="SGNH_hydro_sf"/>
</dbReference>
<organism evidence="3 4">
    <name type="scientific">Paucibacter sediminis</name>
    <dbReference type="NCBI Taxonomy" id="3019553"/>
    <lineage>
        <taxon>Bacteria</taxon>
        <taxon>Pseudomonadati</taxon>
        <taxon>Pseudomonadota</taxon>
        <taxon>Betaproteobacteria</taxon>
        <taxon>Burkholderiales</taxon>
        <taxon>Sphaerotilaceae</taxon>
        <taxon>Roseateles</taxon>
    </lineage>
</organism>
<evidence type="ECO:0000313" key="4">
    <source>
        <dbReference type="Proteomes" id="UP001177769"/>
    </source>
</evidence>
<feature type="domain" description="Sialate O-acetylesterase" evidence="2">
    <location>
        <begin position="96"/>
        <end position="283"/>
    </location>
</feature>
<dbReference type="GO" id="GO:0016788">
    <property type="term" value="F:hydrolase activity, acting on ester bonds"/>
    <property type="evidence" value="ECO:0007669"/>
    <property type="project" value="UniProtKB-ARBA"/>
</dbReference>
<keyword evidence="1" id="KW-0378">Hydrolase</keyword>
<keyword evidence="4" id="KW-1185">Reference proteome</keyword>
<dbReference type="EMBL" id="CP116346">
    <property type="protein sequence ID" value="WIT11336.1"/>
    <property type="molecule type" value="Genomic_DNA"/>
</dbReference>
<dbReference type="RefSeq" id="WP_285232418.1">
    <property type="nucleotide sequence ID" value="NZ_CP116346.1"/>
</dbReference>
<dbReference type="Pfam" id="PF03629">
    <property type="entry name" value="SASA"/>
    <property type="match status" value="1"/>
</dbReference>
<evidence type="ECO:0000259" key="2">
    <source>
        <dbReference type="Pfam" id="PF03629"/>
    </source>
</evidence>
<reference evidence="3" key="1">
    <citation type="submission" date="2023-01" db="EMBL/GenBank/DDBJ databases">
        <title>Whole genome sequence of Paucibacter sp. S2-9 isolated from pond sediment.</title>
        <authorList>
            <person name="Jung J.Y."/>
        </authorList>
    </citation>
    <scope>NUCLEOTIDE SEQUENCE</scope>
    <source>
        <strain evidence="3">S2-9</strain>
    </source>
</reference>
<protein>
    <submittedName>
        <fullName evidence="3">Sialate O-acetylesterase</fullName>
    </submittedName>
</protein>
<dbReference type="InterPro" id="IPR005181">
    <property type="entry name" value="SASA"/>
</dbReference>
<dbReference type="AlphaFoldDB" id="A0AA95NKJ1"/>
<name>A0AA95NKJ1_9BURK</name>
<proteinExistence type="predicted"/>
<dbReference type="Gene3D" id="3.40.50.1110">
    <property type="entry name" value="SGNH hydrolase"/>
    <property type="match status" value="1"/>
</dbReference>
<accession>A0AA95NKJ1</accession>
<evidence type="ECO:0000256" key="1">
    <source>
        <dbReference type="ARBA" id="ARBA00022801"/>
    </source>
</evidence>
<dbReference type="KEGG" id="pais:PFX98_20935"/>